<gene>
    <name evidence="2" type="ORF">EYF70_13475</name>
</gene>
<dbReference type="EMBL" id="CP036401">
    <property type="protein sequence ID" value="QBI01749.1"/>
    <property type="molecule type" value="Genomic_DNA"/>
</dbReference>
<proteinExistence type="predicted"/>
<dbReference type="Proteomes" id="UP000292307">
    <property type="component" value="Chromosome"/>
</dbReference>
<accession>A0ABX5RU33</accession>
<organism evidence="2 3">
    <name type="scientific">Pseudoduganella albidiflava</name>
    <dbReference type="NCBI Taxonomy" id="321983"/>
    <lineage>
        <taxon>Bacteria</taxon>
        <taxon>Pseudomonadati</taxon>
        <taxon>Pseudomonadota</taxon>
        <taxon>Betaproteobacteria</taxon>
        <taxon>Burkholderiales</taxon>
        <taxon>Oxalobacteraceae</taxon>
        <taxon>Telluria group</taxon>
        <taxon>Pseudoduganella</taxon>
    </lineage>
</organism>
<evidence type="ECO:0008006" key="4">
    <source>
        <dbReference type="Google" id="ProtNLM"/>
    </source>
</evidence>
<protein>
    <recommendedName>
        <fullName evidence="4">Transposase</fullName>
    </recommendedName>
</protein>
<keyword evidence="3" id="KW-1185">Reference proteome</keyword>
<reference evidence="2 3" key="1">
    <citation type="submission" date="2019-02" db="EMBL/GenBank/DDBJ databases">
        <title>Draft Genome Sequences of Six Type Strains of the Genus Massilia.</title>
        <authorList>
            <person name="Miess H."/>
            <person name="Frediansyhah A."/>
            <person name="Gross H."/>
        </authorList>
    </citation>
    <scope>NUCLEOTIDE SEQUENCE [LARGE SCALE GENOMIC DNA]</scope>
    <source>
        <strain evidence="2 3">DSM 17472</strain>
    </source>
</reference>
<dbReference type="RefSeq" id="WP_131145867.1">
    <property type="nucleotide sequence ID" value="NZ_BMWV01000004.1"/>
</dbReference>
<evidence type="ECO:0000313" key="2">
    <source>
        <dbReference type="EMBL" id="QBI01749.1"/>
    </source>
</evidence>
<evidence type="ECO:0000313" key="3">
    <source>
        <dbReference type="Proteomes" id="UP000292307"/>
    </source>
</evidence>
<sequence>MFLAAGEISRKTFKALGAILSASHRTLTRVIEECGMSSVVGEQAPLDSQPQSIHRSTNRPPRIERSIKHEQTGQLVEVANAVTVAMRIIDELPLLAETSPSQQDNSLPDGKILRLSRQAGTDPKQTFAARRTGMLA</sequence>
<evidence type="ECO:0000256" key="1">
    <source>
        <dbReference type="SAM" id="MobiDB-lite"/>
    </source>
</evidence>
<name>A0ABX5RU33_9BURK</name>
<feature type="region of interest" description="Disordered" evidence="1">
    <location>
        <begin position="115"/>
        <end position="136"/>
    </location>
</feature>